<organism evidence="1 2">
    <name type="scientific">Dreissena polymorpha</name>
    <name type="common">Zebra mussel</name>
    <name type="synonym">Mytilus polymorpha</name>
    <dbReference type="NCBI Taxonomy" id="45954"/>
    <lineage>
        <taxon>Eukaryota</taxon>
        <taxon>Metazoa</taxon>
        <taxon>Spiralia</taxon>
        <taxon>Lophotrochozoa</taxon>
        <taxon>Mollusca</taxon>
        <taxon>Bivalvia</taxon>
        <taxon>Autobranchia</taxon>
        <taxon>Heteroconchia</taxon>
        <taxon>Euheterodonta</taxon>
        <taxon>Imparidentia</taxon>
        <taxon>Neoheterodontei</taxon>
        <taxon>Myida</taxon>
        <taxon>Dreissenoidea</taxon>
        <taxon>Dreissenidae</taxon>
        <taxon>Dreissena</taxon>
    </lineage>
</organism>
<comment type="caution">
    <text evidence="1">The sequence shown here is derived from an EMBL/GenBank/DDBJ whole genome shotgun (WGS) entry which is preliminary data.</text>
</comment>
<name>A0A9D4DMK6_DREPO</name>
<protein>
    <submittedName>
        <fullName evidence="1">Uncharacterized protein</fullName>
    </submittedName>
</protein>
<accession>A0A9D4DMK6</accession>
<keyword evidence="2" id="KW-1185">Reference proteome</keyword>
<dbReference type="Proteomes" id="UP000828390">
    <property type="component" value="Unassembled WGS sequence"/>
</dbReference>
<reference evidence="1" key="2">
    <citation type="submission" date="2020-11" db="EMBL/GenBank/DDBJ databases">
        <authorList>
            <person name="McCartney M.A."/>
            <person name="Auch B."/>
            <person name="Kono T."/>
            <person name="Mallez S."/>
            <person name="Becker A."/>
            <person name="Gohl D.M."/>
            <person name="Silverstein K.A.T."/>
            <person name="Koren S."/>
            <person name="Bechman K.B."/>
            <person name="Herman A."/>
            <person name="Abrahante J.E."/>
            <person name="Garbe J."/>
        </authorList>
    </citation>
    <scope>NUCLEOTIDE SEQUENCE</scope>
    <source>
        <strain evidence="1">Duluth1</strain>
        <tissue evidence="1">Whole animal</tissue>
    </source>
</reference>
<dbReference type="EMBL" id="JAIWYP010000010">
    <property type="protein sequence ID" value="KAH3750787.1"/>
    <property type="molecule type" value="Genomic_DNA"/>
</dbReference>
<proteinExistence type="predicted"/>
<sequence>MTLLKDVDGETTKRGKQRKRARVEFRVAGSAVCKKTFMLFFDIGKHQLLSLQQHVREHGLTPRVHGNRGRKPKHAVCYDDVMRVVHFIRNYADERGLPQPAAPRGVDNVPTVYLTSDTTKTNLHQQYQTSCTEAGSRVIEITVFKEIWRMCLPHIRIAGPRDDVCAKCETLRRGVMDAVTEEEKLTATDSFRNHILLAQKVKMFDT</sequence>
<gene>
    <name evidence="1" type="ORF">DPMN_185320</name>
</gene>
<dbReference type="PANTHER" id="PTHR34415">
    <property type="entry name" value="INTEGRASE CATALYTIC DOMAIN-CONTAINING PROTEIN"/>
    <property type="match status" value="1"/>
</dbReference>
<dbReference type="AlphaFoldDB" id="A0A9D4DMK6"/>
<evidence type="ECO:0000313" key="2">
    <source>
        <dbReference type="Proteomes" id="UP000828390"/>
    </source>
</evidence>
<evidence type="ECO:0000313" key="1">
    <source>
        <dbReference type="EMBL" id="KAH3750787.1"/>
    </source>
</evidence>
<reference evidence="1" key="1">
    <citation type="journal article" date="2019" name="bioRxiv">
        <title>The Genome of the Zebra Mussel, Dreissena polymorpha: A Resource for Invasive Species Research.</title>
        <authorList>
            <person name="McCartney M.A."/>
            <person name="Auch B."/>
            <person name="Kono T."/>
            <person name="Mallez S."/>
            <person name="Zhang Y."/>
            <person name="Obille A."/>
            <person name="Becker A."/>
            <person name="Abrahante J.E."/>
            <person name="Garbe J."/>
            <person name="Badalamenti J.P."/>
            <person name="Herman A."/>
            <person name="Mangelson H."/>
            <person name="Liachko I."/>
            <person name="Sullivan S."/>
            <person name="Sone E.D."/>
            <person name="Koren S."/>
            <person name="Silverstein K.A.T."/>
            <person name="Beckman K.B."/>
            <person name="Gohl D.M."/>
        </authorList>
    </citation>
    <scope>NUCLEOTIDE SEQUENCE</scope>
    <source>
        <strain evidence="1">Duluth1</strain>
        <tissue evidence="1">Whole animal</tissue>
    </source>
</reference>
<dbReference type="PANTHER" id="PTHR34415:SF1">
    <property type="entry name" value="INTEGRASE CATALYTIC DOMAIN-CONTAINING PROTEIN"/>
    <property type="match status" value="1"/>
</dbReference>